<protein>
    <submittedName>
        <fullName evidence="1">Uncharacterized protein</fullName>
    </submittedName>
</protein>
<organism evidence="1">
    <name type="scientific">uncultured Rubrobacteraceae bacterium</name>
    <dbReference type="NCBI Taxonomy" id="349277"/>
    <lineage>
        <taxon>Bacteria</taxon>
        <taxon>Bacillati</taxon>
        <taxon>Actinomycetota</taxon>
        <taxon>Rubrobacteria</taxon>
        <taxon>Rubrobacterales</taxon>
        <taxon>Rubrobacteraceae</taxon>
        <taxon>environmental samples</taxon>
    </lineage>
</organism>
<sequence length="76" mass="8187">MPELRLVALIRGPVHGLGNPDASGVSQSAGTVAGERPPDANIALLRGRKRSYMNLPGSRARLRAVIAQRGWEWDAE</sequence>
<gene>
    <name evidence="1" type="ORF">AVDCRST_MAG02-3803</name>
</gene>
<accession>A0A6J4REW3</accession>
<name>A0A6J4REW3_9ACTN</name>
<evidence type="ECO:0000313" key="1">
    <source>
        <dbReference type="EMBL" id="CAA9472015.1"/>
    </source>
</evidence>
<dbReference type="EMBL" id="CADCVH010000106">
    <property type="protein sequence ID" value="CAA9472015.1"/>
    <property type="molecule type" value="Genomic_DNA"/>
</dbReference>
<dbReference type="AlphaFoldDB" id="A0A6J4REW3"/>
<reference evidence="1" key="1">
    <citation type="submission" date="2020-02" db="EMBL/GenBank/DDBJ databases">
        <authorList>
            <person name="Meier V. D."/>
        </authorList>
    </citation>
    <scope>NUCLEOTIDE SEQUENCE</scope>
    <source>
        <strain evidence="1">AVDCRST_MAG02</strain>
    </source>
</reference>
<proteinExistence type="predicted"/>